<sequence length="102" mass="9873">MVTTEVAHPLTMLTALAAIAVRGLGSCRSTAGSGGMPPRIEASKGAAPRGIWVVGWATIGGSGPVGARRMMRVRDSVGSGGLSLGGGSLGGGSFGPVTGQPA</sequence>
<evidence type="ECO:0008006" key="4">
    <source>
        <dbReference type="Google" id="ProtNLM"/>
    </source>
</evidence>
<reference evidence="2 3" key="1">
    <citation type="journal article" date="2019" name="Emerg. Microbes Infect.">
        <title>Comprehensive subspecies identification of 175 nontuberculous mycobacteria species based on 7547 genomic profiles.</title>
        <authorList>
            <person name="Matsumoto Y."/>
            <person name="Kinjo T."/>
            <person name="Motooka D."/>
            <person name="Nabeya D."/>
            <person name="Jung N."/>
            <person name="Uechi K."/>
            <person name="Horii T."/>
            <person name="Iida T."/>
            <person name="Fujita J."/>
            <person name="Nakamura S."/>
        </authorList>
    </citation>
    <scope>NUCLEOTIDE SEQUENCE [LARGE SCALE GENOMIC DNA]</scope>
    <source>
        <strain evidence="2 3">JCM 18565</strain>
    </source>
</reference>
<gene>
    <name evidence="2" type="ORF">MPRG_45440</name>
</gene>
<evidence type="ECO:0000256" key="1">
    <source>
        <dbReference type="SAM" id="MobiDB-lite"/>
    </source>
</evidence>
<protein>
    <recommendedName>
        <fullName evidence="4">Secreted protein</fullName>
    </recommendedName>
</protein>
<dbReference type="EMBL" id="BLKX01000001">
    <property type="protein sequence ID" value="GFG81268.1"/>
    <property type="molecule type" value="Genomic_DNA"/>
</dbReference>
<organism evidence="2 3">
    <name type="scientific">Mycobacterium paragordonae</name>
    <dbReference type="NCBI Taxonomy" id="1389713"/>
    <lineage>
        <taxon>Bacteria</taxon>
        <taxon>Bacillati</taxon>
        <taxon>Actinomycetota</taxon>
        <taxon>Actinomycetes</taxon>
        <taxon>Mycobacteriales</taxon>
        <taxon>Mycobacteriaceae</taxon>
        <taxon>Mycobacterium</taxon>
    </lineage>
</organism>
<feature type="region of interest" description="Disordered" evidence="1">
    <location>
        <begin position="82"/>
        <end position="102"/>
    </location>
</feature>
<comment type="caution">
    <text evidence="2">The sequence shown here is derived from an EMBL/GenBank/DDBJ whole genome shotgun (WGS) entry which is preliminary data.</text>
</comment>
<feature type="compositionally biased region" description="Gly residues" evidence="1">
    <location>
        <begin position="82"/>
        <end position="94"/>
    </location>
</feature>
<proteinExistence type="predicted"/>
<keyword evidence="3" id="KW-1185">Reference proteome</keyword>
<evidence type="ECO:0000313" key="2">
    <source>
        <dbReference type="EMBL" id="GFG81268.1"/>
    </source>
</evidence>
<name>A0ABQ1C9X3_9MYCO</name>
<evidence type="ECO:0000313" key="3">
    <source>
        <dbReference type="Proteomes" id="UP000465240"/>
    </source>
</evidence>
<accession>A0ABQ1C9X3</accession>
<dbReference type="Proteomes" id="UP000465240">
    <property type="component" value="Unassembled WGS sequence"/>
</dbReference>